<name>A0A120IEJ6_9FLAO</name>
<accession>A0A120IEJ6</accession>
<dbReference type="Proteomes" id="UP000059672">
    <property type="component" value="Chromosome"/>
</dbReference>
<dbReference type="AlphaFoldDB" id="A0A120IEJ6"/>
<dbReference type="RefSeq" id="WP_068210487.1">
    <property type="nucleotide sequence ID" value="NZ_CP013355.1"/>
</dbReference>
<reference evidence="1 2" key="2">
    <citation type="journal article" date="2016" name="Int. J. Syst. Evol. Microbiol.">
        <title>Lutibacter profundi sp. nov., isolated from a deep-sea hydrothermal system on the Arctic Mid-Ocean Ridge and emended description of the genus Lutibacter.</title>
        <authorList>
            <person name="Le Moine Bauer S."/>
            <person name="Roalkvam I."/>
            <person name="Steen I.H."/>
            <person name="Dahle H."/>
        </authorList>
    </citation>
    <scope>NUCLEOTIDE SEQUENCE [LARGE SCALE GENOMIC DNA]</scope>
    <source>
        <strain evidence="1 2">LP1</strain>
    </source>
</reference>
<sequence>MKKIKGILVFTVIAMGVFFSTTSINSKKEDMDLASLMAVETADAKWAWFGCGQGGDQCGGNYNCKWVIVSSNACSPNPHPQQ</sequence>
<protein>
    <submittedName>
        <fullName evidence="1">Uncharacterized protein</fullName>
    </submittedName>
</protein>
<evidence type="ECO:0000313" key="1">
    <source>
        <dbReference type="EMBL" id="AMC11874.1"/>
    </source>
</evidence>
<gene>
    <name evidence="1" type="ORF">Lupro_11625</name>
</gene>
<dbReference type="STRING" id="1622118.Lupro_11625"/>
<reference evidence="2" key="1">
    <citation type="submission" date="2015-12" db="EMBL/GenBank/DDBJ databases">
        <title>Complete genome sequence of Lutibacter profundus strain LP1.</title>
        <authorList>
            <person name="Wissuwa J."/>
            <person name="Le Moine Bauer S."/>
            <person name="Stokke R."/>
            <person name="Dahle H."/>
            <person name="Steen I.H."/>
        </authorList>
    </citation>
    <scope>NUCLEOTIDE SEQUENCE [LARGE SCALE GENOMIC DNA]</scope>
    <source>
        <strain evidence="2">LP1</strain>
    </source>
</reference>
<dbReference type="EMBL" id="CP013355">
    <property type="protein sequence ID" value="AMC11874.1"/>
    <property type="molecule type" value="Genomic_DNA"/>
</dbReference>
<proteinExistence type="predicted"/>
<keyword evidence="2" id="KW-1185">Reference proteome</keyword>
<organism evidence="1 2">
    <name type="scientific">Lutibacter profundi</name>
    <dbReference type="NCBI Taxonomy" id="1622118"/>
    <lineage>
        <taxon>Bacteria</taxon>
        <taxon>Pseudomonadati</taxon>
        <taxon>Bacteroidota</taxon>
        <taxon>Flavobacteriia</taxon>
        <taxon>Flavobacteriales</taxon>
        <taxon>Flavobacteriaceae</taxon>
        <taxon>Lutibacter</taxon>
    </lineage>
</organism>
<dbReference type="KEGG" id="lut:Lupro_11625"/>
<evidence type="ECO:0000313" key="2">
    <source>
        <dbReference type="Proteomes" id="UP000059672"/>
    </source>
</evidence>